<evidence type="ECO:0000313" key="2">
    <source>
        <dbReference type="EMBL" id="GAA0223490.1"/>
    </source>
</evidence>
<keyword evidence="3" id="KW-1185">Reference proteome</keyword>
<sequence>MADAPEVTIERVVEWHDTDAAGHQHHSAVLRWVEAAEAELMRTHGLDWLFGRTPRVRHEVDYRARLRFGETVRTRLWVAAIGRTSLRYAFEVHGPQGLAAQGHVVIAHAEPDDENASPWPPHVRAALGPS</sequence>
<dbReference type="CDD" id="cd00586">
    <property type="entry name" value="4HBT"/>
    <property type="match status" value="1"/>
</dbReference>
<evidence type="ECO:0000256" key="1">
    <source>
        <dbReference type="SAM" id="MobiDB-lite"/>
    </source>
</evidence>
<dbReference type="Pfam" id="PF13279">
    <property type="entry name" value="4HBT_2"/>
    <property type="match status" value="1"/>
</dbReference>
<accession>A0ABN0TJT4</accession>
<proteinExistence type="predicted"/>
<dbReference type="Gene3D" id="3.10.129.10">
    <property type="entry name" value="Hotdog Thioesterase"/>
    <property type="match status" value="1"/>
</dbReference>
<evidence type="ECO:0008006" key="4">
    <source>
        <dbReference type="Google" id="ProtNLM"/>
    </source>
</evidence>
<organism evidence="2 3">
    <name type="scientific">Saccharothrix mutabilis subsp. mutabilis</name>
    <dbReference type="NCBI Taxonomy" id="66855"/>
    <lineage>
        <taxon>Bacteria</taxon>
        <taxon>Bacillati</taxon>
        <taxon>Actinomycetota</taxon>
        <taxon>Actinomycetes</taxon>
        <taxon>Pseudonocardiales</taxon>
        <taxon>Pseudonocardiaceae</taxon>
        <taxon>Saccharothrix</taxon>
    </lineage>
</organism>
<dbReference type="InterPro" id="IPR029069">
    <property type="entry name" value="HotDog_dom_sf"/>
</dbReference>
<dbReference type="SUPFAM" id="SSF54637">
    <property type="entry name" value="Thioesterase/thiol ester dehydrase-isomerase"/>
    <property type="match status" value="1"/>
</dbReference>
<dbReference type="EMBL" id="BAAABU010000003">
    <property type="protein sequence ID" value="GAA0223490.1"/>
    <property type="molecule type" value="Genomic_DNA"/>
</dbReference>
<evidence type="ECO:0000313" key="3">
    <source>
        <dbReference type="Proteomes" id="UP001500416"/>
    </source>
</evidence>
<protein>
    <recommendedName>
        <fullName evidence="4">Thioesterase domain-containing protein</fullName>
    </recommendedName>
</protein>
<name>A0ABN0TJT4_9PSEU</name>
<feature type="region of interest" description="Disordered" evidence="1">
    <location>
        <begin position="111"/>
        <end position="130"/>
    </location>
</feature>
<gene>
    <name evidence="2" type="ORF">GCM10010492_22060</name>
</gene>
<reference evidence="2 3" key="1">
    <citation type="journal article" date="2019" name="Int. J. Syst. Evol. Microbiol.">
        <title>The Global Catalogue of Microorganisms (GCM) 10K type strain sequencing project: providing services to taxonomists for standard genome sequencing and annotation.</title>
        <authorList>
            <consortium name="The Broad Institute Genomics Platform"/>
            <consortium name="The Broad Institute Genome Sequencing Center for Infectious Disease"/>
            <person name="Wu L."/>
            <person name="Ma J."/>
        </authorList>
    </citation>
    <scope>NUCLEOTIDE SEQUENCE [LARGE SCALE GENOMIC DNA]</scope>
    <source>
        <strain evidence="2 3">JCM 3380</strain>
    </source>
</reference>
<comment type="caution">
    <text evidence="2">The sequence shown here is derived from an EMBL/GenBank/DDBJ whole genome shotgun (WGS) entry which is preliminary data.</text>
</comment>
<dbReference type="RefSeq" id="WP_343933609.1">
    <property type="nucleotide sequence ID" value="NZ_BAAABU010000003.1"/>
</dbReference>
<dbReference type="Proteomes" id="UP001500416">
    <property type="component" value="Unassembled WGS sequence"/>
</dbReference>